<dbReference type="PANTHER" id="PTHR11260:SF683">
    <property type="entry name" value="GLUTATHIONE TRANSFERASE"/>
    <property type="match status" value="1"/>
</dbReference>
<evidence type="ECO:0000313" key="4">
    <source>
        <dbReference type="EMBL" id="KAF8775405.1"/>
    </source>
</evidence>
<evidence type="ECO:0000256" key="2">
    <source>
        <dbReference type="SAM" id="MobiDB-lite"/>
    </source>
</evidence>
<dbReference type="GO" id="GO:0005829">
    <property type="term" value="C:cytosol"/>
    <property type="evidence" value="ECO:0007669"/>
    <property type="project" value="UniProtKB-SubCell"/>
</dbReference>
<dbReference type="PANTHER" id="PTHR11260">
    <property type="entry name" value="GLUTATHIONE S-TRANSFERASE, GST, SUPERFAMILY, GST DOMAIN CONTAINING"/>
    <property type="match status" value="1"/>
</dbReference>
<comment type="function">
    <text evidence="1">Is involved in the conjugation of reduced glutathione to a wide number of exogenous and endogenous hydrophobic electrophiles.</text>
</comment>
<evidence type="ECO:0000313" key="5">
    <source>
        <dbReference type="Proteomes" id="UP000636709"/>
    </source>
</evidence>
<name>A0A835FT55_9POAL</name>
<proteinExistence type="inferred from homology"/>
<feature type="signal peptide" evidence="3">
    <location>
        <begin position="1"/>
        <end position="21"/>
    </location>
</feature>
<evidence type="ECO:0000256" key="3">
    <source>
        <dbReference type="SAM" id="SignalP"/>
    </source>
</evidence>
<dbReference type="EC" id="2.5.1.18" evidence="1"/>
<accession>A0A835FT55</accession>
<dbReference type="Gene3D" id="1.20.1050.10">
    <property type="match status" value="1"/>
</dbReference>
<dbReference type="GO" id="GO:0004364">
    <property type="term" value="F:glutathione transferase activity"/>
    <property type="evidence" value="ECO:0007669"/>
    <property type="project" value="UniProtKB-UniRule"/>
</dbReference>
<keyword evidence="5" id="KW-1185">Reference proteome</keyword>
<protein>
    <recommendedName>
        <fullName evidence="1">Glutathione S-transferase</fullName>
        <ecNumber evidence="1">2.5.1.18</ecNumber>
    </recommendedName>
</protein>
<dbReference type="SUPFAM" id="SSF47616">
    <property type="entry name" value="GST C-terminal domain-like"/>
    <property type="match status" value="1"/>
</dbReference>
<comment type="similarity">
    <text evidence="1">Belongs to the GST superfamily.</text>
</comment>
<feature type="chain" id="PRO_5032615833" description="Glutathione S-transferase" evidence="3">
    <location>
        <begin position="22"/>
        <end position="208"/>
    </location>
</feature>
<dbReference type="AlphaFoldDB" id="A0A835FT55"/>
<keyword evidence="3" id="KW-0732">Signal</keyword>
<evidence type="ECO:0000256" key="1">
    <source>
        <dbReference type="RuleBase" id="RU369102"/>
    </source>
</evidence>
<dbReference type="EMBL" id="JACEFO010000325">
    <property type="protein sequence ID" value="KAF8775405.1"/>
    <property type="molecule type" value="Genomic_DNA"/>
</dbReference>
<keyword evidence="1" id="KW-0963">Cytoplasm</keyword>
<dbReference type="CDD" id="cd03185">
    <property type="entry name" value="GST_C_Tau"/>
    <property type="match status" value="1"/>
</dbReference>
<comment type="subcellular location">
    <subcellularLocation>
        <location evidence="1">Cytoplasm</location>
        <location evidence="1">Cytosol</location>
    </subcellularLocation>
</comment>
<gene>
    <name evidence="4" type="ORF">HU200_004825</name>
</gene>
<feature type="region of interest" description="Disordered" evidence="2">
    <location>
        <begin position="65"/>
        <end position="93"/>
    </location>
</feature>
<feature type="compositionally biased region" description="Low complexity" evidence="2">
    <location>
        <begin position="39"/>
        <end position="50"/>
    </location>
</feature>
<sequence>MSFRRLTLLKLFGSWVHTLRAAGAAAQGPGVPIRGGRRTSGTRATSCSATTPCLRRCPCSSTAVARSRSRTSSSSTPTTPGRSPAHSSPTPSTPRTLARFWCHFIDNKLGPAMGRAVFASTGEDQEAAVRQVHDNLALLEADLRNGTFRGPCFFDGDEVGLLDVVLGYGSYWLPMFKDVTGVRLMGADVLPRFHAGCATLRLPPRRCS</sequence>
<comment type="caution">
    <text evidence="4">The sequence shown here is derived from an EMBL/GenBank/DDBJ whole genome shotgun (WGS) entry which is preliminary data.</text>
</comment>
<dbReference type="InterPro" id="IPR045074">
    <property type="entry name" value="GST_C_Tau"/>
</dbReference>
<dbReference type="Proteomes" id="UP000636709">
    <property type="component" value="Unassembled WGS sequence"/>
</dbReference>
<dbReference type="GO" id="GO:0006749">
    <property type="term" value="P:glutathione metabolic process"/>
    <property type="evidence" value="ECO:0007669"/>
    <property type="project" value="InterPro"/>
</dbReference>
<keyword evidence="1" id="KW-0808">Transferase</keyword>
<dbReference type="InterPro" id="IPR036282">
    <property type="entry name" value="Glutathione-S-Trfase_C_sf"/>
</dbReference>
<comment type="catalytic activity">
    <reaction evidence="1">
        <text>RX + glutathione = an S-substituted glutathione + a halide anion + H(+)</text>
        <dbReference type="Rhea" id="RHEA:16437"/>
        <dbReference type="ChEBI" id="CHEBI:15378"/>
        <dbReference type="ChEBI" id="CHEBI:16042"/>
        <dbReference type="ChEBI" id="CHEBI:17792"/>
        <dbReference type="ChEBI" id="CHEBI:57925"/>
        <dbReference type="ChEBI" id="CHEBI:90779"/>
        <dbReference type="EC" id="2.5.1.18"/>
    </reaction>
</comment>
<organism evidence="4 5">
    <name type="scientific">Digitaria exilis</name>
    <dbReference type="NCBI Taxonomy" id="1010633"/>
    <lineage>
        <taxon>Eukaryota</taxon>
        <taxon>Viridiplantae</taxon>
        <taxon>Streptophyta</taxon>
        <taxon>Embryophyta</taxon>
        <taxon>Tracheophyta</taxon>
        <taxon>Spermatophyta</taxon>
        <taxon>Magnoliopsida</taxon>
        <taxon>Liliopsida</taxon>
        <taxon>Poales</taxon>
        <taxon>Poaceae</taxon>
        <taxon>PACMAD clade</taxon>
        <taxon>Panicoideae</taxon>
        <taxon>Panicodae</taxon>
        <taxon>Paniceae</taxon>
        <taxon>Anthephorinae</taxon>
        <taxon>Digitaria</taxon>
    </lineage>
</organism>
<dbReference type="InterPro" id="IPR045073">
    <property type="entry name" value="Omega/Tau-like"/>
</dbReference>
<dbReference type="OrthoDB" id="4951845at2759"/>
<feature type="region of interest" description="Disordered" evidence="2">
    <location>
        <begin position="23"/>
        <end position="50"/>
    </location>
</feature>
<reference evidence="4" key="1">
    <citation type="submission" date="2020-07" db="EMBL/GenBank/DDBJ databases">
        <title>Genome sequence and genetic diversity analysis of an under-domesticated orphan crop, white fonio (Digitaria exilis).</title>
        <authorList>
            <person name="Bennetzen J.L."/>
            <person name="Chen S."/>
            <person name="Ma X."/>
            <person name="Wang X."/>
            <person name="Yssel A.E.J."/>
            <person name="Chaluvadi S.R."/>
            <person name="Johnson M."/>
            <person name="Gangashetty P."/>
            <person name="Hamidou F."/>
            <person name="Sanogo M.D."/>
            <person name="Zwaenepoel A."/>
            <person name="Wallace J."/>
            <person name="Van De Peer Y."/>
            <person name="Van Deynze A."/>
        </authorList>
    </citation>
    <scope>NUCLEOTIDE SEQUENCE</scope>
    <source>
        <tissue evidence="4">Leaves</tissue>
    </source>
</reference>